<organism evidence="4 5">
    <name type="scientific">Lottia gigantea</name>
    <name type="common">Giant owl limpet</name>
    <dbReference type="NCBI Taxonomy" id="225164"/>
    <lineage>
        <taxon>Eukaryota</taxon>
        <taxon>Metazoa</taxon>
        <taxon>Spiralia</taxon>
        <taxon>Lophotrochozoa</taxon>
        <taxon>Mollusca</taxon>
        <taxon>Gastropoda</taxon>
        <taxon>Patellogastropoda</taxon>
        <taxon>Lottioidea</taxon>
        <taxon>Lottiidae</taxon>
        <taxon>Lottia</taxon>
    </lineage>
</organism>
<dbReference type="GeneID" id="20242443"/>
<keyword evidence="2" id="KW-0472">Membrane</keyword>
<dbReference type="KEGG" id="lgi:LOTGIDRAFT_173606"/>
<keyword evidence="5" id="KW-1185">Reference proteome</keyword>
<feature type="transmembrane region" description="Helical" evidence="2">
    <location>
        <begin position="41"/>
        <end position="63"/>
    </location>
</feature>
<keyword evidence="1" id="KW-1015">Disulfide bond</keyword>
<dbReference type="Proteomes" id="UP000030746">
    <property type="component" value="Unassembled WGS sequence"/>
</dbReference>
<protein>
    <recommendedName>
        <fullName evidence="3">BRICHOS domain-containing protein</fullName>
    </recommendedName>
</protein>
<keyword evidence="2" id="KW-1133">Transmembrane helix</keyword>
<dbReference type="RefSeq" id="XP_009049629.1">
    <property type="nucleotide sequence ID" value="XM_009051381.1"/>
</dbReference>
<name>V4CCN5_LOTGI</name>
<dbReference type="Pfam" id="PF04089">
    <property type="entry name" value="BRICHOS"/>
    <property type="match status" value="1"/>
</dbReference>
<gene>
    <name evidence="4" type="ORF">LOTGIDRAFT_173606</name>
</gene>
<dbReference type="AlphaFoldDB" id="V4CCN5"/>
<reference evidence="4 5" key="1">
    <citation type="journal article" date="2013" name="Nature">
        <title>Insights into bilaterian evolution from three spiralian genomes.</title>
        <authorList>
            <person name="Simakov O."/>
            <person name="Marletaz F."/>
            <person name="Cho S.J."/>
            <person name="Edsinger-Gonzales E."/>
            <person name="Havlak P."/>
            <person name="Hellsten U."/>
            <person name="Kuo D.H."/>
            <person name="Larsson T."/>
            <person name="Lv J."/>
            <person name="Arendt D."/>
            <person name="Savage R."/>
            <person name="Osoegawa K."/>
            <person name="de Jong P."/>
            <person name="Grimwood J."/>
            <person name="Chapman J.A."/>
            <person name="Shapiro H."/>
            <person name="Aerts A."/>
            <person name="Otillar R.P."/>
            <person name="Terry A.Y."/>
            <person name="Boore J.L."/>
            <person name="Grigoriev I.V."/>
            <person name="Lindberg D.R."/>
            <person name="Seaver E.C."/>
            <person name="Weisblat D.A."/>
            <person name="Putnam N.H."/>
            <person name="Rokhsar D.S."/>
        </authorList>
    </citation>
    <scope>NUCLEOTIDE SEQUENCE [LARGE SCALE GENOMIC DNA]</scope>
</reference>
<dbReference type="PROSITE" id="PS50869">
    <property type="entry name" value="BRICHOS"/>
    <property type="match status" value="1"/>
</dbReference>
<evidence type="ECO:0000256" key="1">
    <source>
        <dbReference type="ARBA" id="ARBA00023157"/>
    </source>
</evidence>
<proteinExistence type="predicted"/>
<accession>V4CCN5</accession>
<evidence type="ECO:0000313" key="4">
    <source>
        <dbReference type="EMBL" id="ESO99664.1"/>
    </source>
</evidence>
<feature type="domain" description="BRICHOS" evidence="3">
    <location>
        <begin position="105"/>
        <end position="192"/>
    </location>
</feature>
<sequence>MAPSTYELGGKETNSDAKVVFPTTSAEDQLREIHNTKKYKYFAGVVLLSAILISAVIVGSVALHHHLTSKQTDFDTKIVYKGYPIPEHVHVDFTSKITYVNNSRYNEVVAANNLLDYKRQLLVCKDVKNKVCYVDKLNGTFEDGVSKLSKKKDSTPVKHVITVKLPVDKRILQKFAGDSIADHCKGTPSFWVLDMIPTNSGCTVKRLYYTFTLVTDIYGQFRPCLGYGRIYGHT</sequence>
<evidence type="ECO:0000259" key="3">
    <source>
        <dbReference type="PROSITE" id="PS50869"/>
    </source>
</evidence>
<dbReference type="InterPro" id="IPR007084">
    <property type="entry name" value="BRICHOS_dom"/>
</dbReference>
<dbReference type="CTD" id="20242443"/>
<evidence type="ECO:0000256" key="2">
    <source>
        <dbReference type="SAM" id="Phobius"/>
    </source>
</evidence>
<dbReference type="HOGENOM" id="CLU_100359_0_0_1"/>
<evidence type="ECO:0000313" key="5">
    <source>
        <dbReference type="Proteomes" id="UP000030746"/>
    </source>
</evidence>
<keyword evidence="2" id="KW-0812">Transmembrane</keyword>
<dbReference type="EMBL" id="KB200971">
    <property type="protein sequence ID" value="ESO99664.1"/>
    <property type="molecule type" value="Genomic_DNA"/>
</dbReference>